<dbReference type="HOGENOM" id="CLU_1072557_0_0_6"/>
<evidence type="ECO:0000313" key="2">
    <source>
        <dbReference type="EMBL" id="AEW62713.1"/>
    </source>
</evidence>
<reference evidence="2 3" key="1">
    <citation type="journal article" date="2012" name="J. Bacteriol.">
        <title>Complete genome sequence of Klebsiella pneumoniae subsp. pneumoniae HS11286, a multidrug-resistant strain isolated from human sputum.</title>
        <authorList>
            <person name="Liu P."/>
            <person name="Li P."/>
            <person name="Jiang X."/>
            <person name="Bi D."/>
            <person name="Xie Y."/>
            <person name="Tai C."/>
            <person name="Deng Z."/>
            <person name="Rajakumar K."/>
            <person name="Ou H.Y."/>
        </authorList>
    </citation>
    <scope>NUCLEOTIDE SEQUENCE [LARGE SCALE GENOMIC DNA]</scope>
    <source>
        <strain evidence="2 3">HS11286</strain>
    </source>
</reference>
<dbReference type="Proteomes" id="UP000007841">
    <property type="component" value="Chromosome"/>
</dbReference>
<proteinExistence type="predicted"/>
<keyword evidence="1" id="KW-0472">Membrane</keyword>
<organism evidence="2 3">
    <name type="scientific">Klebsiella pneumoniae subsp. pneumoniae (strain HS11286)</name>
    <dbReference type="NCBI Taxonomy" id="1125630"/>
    <lineage>
        <taxon>Bacteria</taxon>
        <taxon>Pseudomonadati</taxon>
        <taxon>Pseudomonadota</taxon>
        <taxon>Gammaproteobacteria</taxon>
        <taxon>Enterobacterales</taxon>
        <taxon>Enterobacteriaceae</taxon>
        <taxon>Klebsiella/Raoultella group</taxon>
        <taxon>Klebsiella</taxon>
        <taxon>Klebsiella pneumoniae complex</taxon>
    </lineage>
</organism>
<evidence type="ECO:0000313" key="3">
    <source>
        <dbReference type="Proteomes" id="UP000007841"/>
    </source>
</evidence>
<name>A0A0H3GTZ4_KLEPH</name>
<gene>
    <name evidence="2" type="ordered locus">KPHS_40150</name>
</gene>
<feature type="transmembrane region" description="Helical" evidence="1">
    <location>
        <begin position="240"/>
        <end position="264"/>
    </location>
</feature>
<dbReference type="RefSeq" id="WP_014343390.1">
    <property type="nucleotide sequence ID" value="NC_016845.1"/>
</dbReference>
<evidence type="ECO:0000256" key="1">
    <source>
        <dbReference type="SAM" id="Phobius"/>
    </source>
</evidence>
<keyword evidence="1" id="KW-1133">Transmembrane helix</keyword>
<accession>A0A0H3GTZ4</accession>
<dbReference type="GeneID" id="11849058"/>
<keyword evidence="1" id="KW-0812">Transmembrane</keyword>
<protein>
    <submittedName>
        <fullName evidence="2">Uncharacterized protein</fullName>
    </submittedName>
</protein>
<dbReference type="AlphaFoldDB" id="A0A0H3GTZ4"/>
<dbReference type="KEGG" id="kpm:KPHS_40150"/>
<keyword evidence="3" id="KW-1185">Reference proteome</keyword>
<dbReference type="RefSeq" id="YP_005228315.1">
    <property type="nucleotide sequence ID" value="NC_016845.1"/>
</dbReference>
<dbReference type="EMBL" id="CP003200">
    <property type="protein sequence ID" value="AEW62713.1"/>
    <property type="molecule type" value="Genomic_DNA"/>
</dbReference>
<sequence>MLSIMAIDVKKYLEMFDIKRTPSHTISLMFDKAIHYDMYSVYIKDENGDDYLFDRYVNGEIKARKWDQENSIFQIDSILMPEQLNPNSFSGIYYYHAHELKFTSLNDLSFFRVFKFKRNADYENKKLSREKFLYRQRKQEITDAMTVLTSVVRIYREQQGDRPFSEILIMTDVAGKLWVYHDNQARLRKELGLCLDSLVENGDLSKTPEGYKPTGKAVNTLANFNKTEQRYKENIRSQQIMMLATCFAAAGGVGSMVAAFLGLIK</sequence>